<keyword evidence="2" id="KW-1185">Reference proteome</keyword>
<dbReference type="RefSeq" id="WP_111149788.1">
    <property type="nucleotide sequence ID" value="NZ_QKRB01000062.1"/>
</dbReference>
<evidence type="ECO:0000313" key="2">
    <source>
        <dbReference type="Proteomes" id="UP000249522"/>
    </source>
</evidence>
<evidence type="ECO:0000313" key="1">
    <source>
        <dbReference type="EMBL" id="PZD92963.1"/>
    </source>
</evidence>
<protein>
    <submittedName>
        <fullName evidence="1">Uncharacterized protein</fullName>
    </submittedName>
</protein>
<proteinExistence type="predicted"/>
<dbReference type="AlphaFoldDB" id="A0A2W1L1N3"/>
<name>A0A2W1L1N3_9BACL</name>
<gene>
    <name evidence="1" type="ORF">DNH61_25530</name>
</gene>
<dbReference type="OrthoDB" id="2870175at2"/>
<reference evidence="1 2" key="1">
    <citation type="submission" date="2018-06" db="EMBL/GenBank/DDBJ databases">
        <title>Paenibacillus imtechensis sp. nov.</title>
        <authorList>
            <person name="Pinnaka A.K."/>
            <person name="Singh H."/>
            <person name="Kaur M."/>
        </authorList>
    </citation>
    <scope>NUCLEOTIDE SEQUENCE [LARGE SCALE GENOMIC DNA]</scope>
    <source>
        <strain evidence="1 2">SMB1</strain>
    </source>
</reference>
<sequence>MKIIFEADSGMERKVARVTTNPAEEQWAHIRKAISGTEKKIKAINASNDRQVQIHHSLVAGHAAAVGGPA</sequence>
<accession>A0A2W1L1N3</accession>
<dbReference type="Proteomes" id="UP000249522">
    <property type="component" value="Unassembled WGS sequence"/>
</dbReference>
<comment type="caution">
    <text evidence="1">The sequence shown here is derived from an EMBL/GenBank/DDBJ whole genome shotgun (WGS) entry which is preliminary data.</text>
</comment>
<dbReference type="EMBL" id="QKRB01000062">
    <property type="protein sequence ID" value="PZD92963.1"/>
    <property type="molecule type" value="Genomic_DNA"/>
</dbReference>
<organism evidence="1 2">
    <name type="scientific">Paenibacillus sambharensis</name>
    <dbReference type="NCBI Taxonomy" id="1803190"/>
    <lineage>
        <taxon>Bacteria</taxon>
        <taxon>Bacillati</taxon>
        <taxon>Bacillota</taxon>
        <taxon>Bacilli</taxon>
        <taxon>Bacillales</taxon>
        <taxon>Paenibacillaceae</taxon>
        <taxon>Paenibacillus</taxon>
    </lineage>
</organism>